<evidence type="ECO:0000259" key="8">
    <source>
        <dbReference type="Pfam" id="PF21982"/>
    </source>
</evidence>
<dbReference type="Gene3D" id="1.10.10.10">
    <property type="entry name" value="Winged helix-like DNA-binding domain superfamily/Winged helix DNA-binding domain"/>
    <property type="match status" value="3"/>
</dbReference>
<gene>
    <name evidence="5" type="primary">recX</name>
    <name evidence="9" type="ORF">QWI16_17615</name>
</gene>
<evidence type="ECO:0000313" key="9">
    <source>
        <dbReference type="EMBL" id="MDO3384004.1"/>
    </source>
</evidence>
<dbReference type="InterPro" id="IPR053925">
    <property type="entry name" value="RecX_HTH_3rd"/>
</dbReference>
<dbReference type="InterPro" id="IPR036388">
    <property type="entry name" value="WH-like_DNA-bd_sf"/>
</dbReference>
<evidence type="ECO:0000256" key="5">
    <source>
        <dbReference type="HAMAP-Rule" id="MF_01114"/>
    </source>
</evidence>
<comment type="similarity">
    <text evidence="2 5">Belongs to the RecX family.</text>
</comment>
<feature type="domain" description="RecX second three-helical" evidence="6">
    <location>
        <begin position="58"/>
        <end position="98"/>
    </location>
</feature>
<evidence type="ECO:0000256" key="1">
    <source>
        <dbReference type="ARBA" id="ARBA00004496"/>
    </source>
</evidence>
<protein>
    <recommendedName>
        <fullName evidence="3 5">Regulatory protein RecX</fullName>
    </recommendedName>
</protein>
<name>A0ABT8TIS9_9GAMM</name>
<dbReference type="Pfam" id="PF21981">
    <property type="entry name" value="RecX_HTH3"/>
    <property type="match status" value="1"/>
</dbReference>
<dbReference type="PANTHER" id="PTHR33602">
    <property type="entry name" value="REGULATORY PROTEIN RECX FAMILY PROTEIN"/>
    <property type="match status" value="1"/>
</dbReference>
<evidence type="ECO:0000259" key="6">
    <source>
        <dbReference type="Pfam" id="PF02631"/>
    </source>
</evidence>
<evidence type="ECO:0000259" key="7">
    <source>
        <dbReference type="Pfam" id="PF21981"/>
    </source>
</evidence>
<dbReference type="RefSeq" id="WP_302715203.1">
    <property type="nucleotide sequence ID" value="NZ_JAULRT010000062.1"/>
</dbReference>
<accession>A0ABT8TIS9</accession>
<sequence>MDEQEQQLRERVRNSALASLTRREHSRTELGRKLASKQHPPELIDETLHWLEELGYVDDERFVQVFIRASLGSGKGPVRISHELRQKGIASGHIESALAQADADWFELARELLLKKYGEPAREGKEKAKQIRYLQYRGFQPDHIFCLFDR</sequence>
<comment type="subcellular location">
    <subcellularLocation>
        <location evidence="1 5">Cytoplasm</location>
    </subcellularLocation>
</comment>
<feature type="domain" description="RecX third three-helical" evidence="7">
    <location>
        <begin position="103"/>
        <end position="145"/>
    </location>
</feature>
<dbReference type="InterPro" id="IPR053926">
    <property type="entry name" value="RecX_HTH_1st"/>
</dbReference>
<comment type="caution">
    <text evidence="9">The sequence shown here is derived from an EMBL/GenBank/DDBJ whole genome shotgun (WGS) entry which is preliminary data.</text>
</comment>
<organism evidence="9 10">
    <name type="scientific">Gilvimarinus algae</name>
    <dbReference type="NCBI Taxonomy" id="3058037"/>
    <lineage>
        <taxon>Bacteria</taxon>
        <taxon>Pseudomonadati</taxon>
        <taxon>Pseudomonadota</taxon>
        <taxon>Gammaproteobacteria</taxon>
        <taxon>Cellvibrionales</taxon>
        <taxon>Cellvibrionaceae</taxon>
        <taxon>Gilvimarinus</taxon>
    </lineage>
</organism>
<dbReference type="EMBL" id="JAULRT010000062">
    <property type="protein sequence ID" value="MDO3384004.1"/>
    <property type="molecule type" value="Genomic_DNA"/>
</dbReference>
<dbReference type="Pfam" id="PF02631">
    <property type="entry name" value="RecX_HTH2"/>
    <property type="match status" value="1"/>
</dbReference>
<evidence type="ECO:0000256" key="2">
    <source>
        <dbReference type="ARBA" id="ARBA00009695"/>
    </source>
</evidence>
<feature type="domain" description="RecX first three-helical" evidence="8">
    <location>
        <begin position="13"/>
        <end position="51"/>
    </location>
</feature>
<keyword evidence="4 5" id="KW-0963">Cytoplasm</keyword>
<evidence type="ECO:0000256" key="3">
    <source>
        <dbReference type="ARBA" id="ARBA00018111"/>
    </source>
</evidence>
<reference evidence="9" key="1">
    <citation type="submission" date="2023-07" db="EMBL/GenBank/DDBJ databases">
        <title>Gilvimarinus algae sp. nov., isolated from the surface of Kelp.</title>
        <authorList>
            <person name="Sun Y.Y."/>
            <person name="Gong Y."/>
            <person name="Du Z.J."/>
        </authorList>
    </citation>
    <scope>NUCLEOTIDE SEQUENCE</scope>
    <source>
        <strain evidence="9">SDUM040014</strain>
    </source>
</reference>
<evidence type="ECO:0000313" key="10">
    <source>
        <dbReference type="Proteomes" id="UP001168380"/>
    </source>
</evidence>
<comment type="function">
    <text evidence="5">Modulates RecA activity.</text>
</comment>
<keyword evidence="10" id="KW-1185">Reference proteome</keyword>
<dbReference type="InterPro" id="IPR053924">
    <property type="entry name" value="RecX_HTH_2nd"/>
</dbReference>
<proteinExistence type="inferred from homology"/>
<dbReference type="InterPro" id="IPR003783">
    <property type="entry name" value="Regulatory_RecX"/>
</dbReference>
<evidence type="ECO:0000256" key="4">
    <source>
        <dbReference type="ARBA" id="ARBA00022490"/>
    </source>
</evidence>
<dbReference type="PANTHER" id="PTHR33602:SF1">
    <property type="entry name" value="REGULATORY PROTEIN RECX FAMILY PROTEIN"/>
    <property type="match status" value="1"/>
</dbReference>
<dbReference type="Proteomes" id="UP001168380">
    <property type="component" value="Unassembled WGS sequence"/>
</dbReference>
<dbReference type="HAMAP" id="MF_01114">
    <property type="entry name" value="RecX"/>
    <property type="match status" value="1"/>
</dbReference>
<dbReference type="Pfam" id="PF21982">
    <property type="entry name" value="RecX_HTH1"/>
    <property type="match status" value="1"/>
</dbReference>